<evidence type="ECO:0000313" key="1">
    <source>
        <dbReference type="EMBL" id="MFC6068970.1"/>
    </source>
</evidence>
<protein>
    <submittedName>
        <fullName evidence="1">Uncharacterized protein</fullName>
    </submittedName>
</protein>
<accession>A0ABW1MY00</accession>
<dbReference type="Proteomes" id="UP001596115">
    <property type="component" value="Unassembled WGS sequence"/>
</dbReference>
<evidence type="ECO:0000313" key="2">
    <source>
        <dbReference type="Proteomes" id="UP001596115"/>
    </source>
</evidence>
<reference evidence="1 2" key="1">
    <citation type="submission" date="2024-09" db="EMBL/GenBank/DDBJ databases">
        <title>Whole genome analysis of Stenotrophomonas geniculata MK-1, and its biological control impact on peanut foliage fungus diseases.</title>
        <authorList>
            <person name="Ahsan T."/>
        </authorList>
    </citation>
    <scope>NUCLEOTIDE SEQUENCE [LARGE SCALE GENOMIC DNA]</scope>
    <source>
        <strain evidence="1 2">MK-1</strain>
    </source>
</reference>
<proteinExistence type="predicted"/>
<name>A0ABW1MY00_9GAMM</name>
<keyword evidence="2" id="KW-1185">Reference proteome</keyword>
<dbReference type="RefSeq" id="WP_160314086.1">
    <property type="nucleotide sequence ID" value="NZ_CP134450.1"/>
</dbReference>
<comment type="caution">
    <text evidence="1">The sequence shown here is derived from an EMBL/GenBank/DDBJ whole genome shotgun (WGS) entry which is preliminary data.</text>
</comment>
<organism evidence="1 2">
    <name type="scientific">Stenotrophomonas geniculata</name>
    <dbReference type="NCBI Taxonomy" id="86188"/>
    <lineage>
        <taxon>Bacteria</taxon>
        <taxon>Pseudomonadati</taxon>
        <taxon>Pseudomonadota</taxon>
        <taxon>Gammaproteobacteria</taxon>
        <taxon>Lysobacterales</taxon>
        <taxon>Lysobacteraceae</taxon>
        <taxon>Stenotrophomonas</taxon>
    </lineage>
</organism>
<dbReference type="EMBL" id="JBHRFL010000005">
    <property type="protein sequence ID" value="MFC6068970.1"/>
    <property type="molecule type" value="Genomic_DNA"/>
</dbReference>
<gene>
    <name evidence="1" type="ORF">ACFLLB_05240</name>
</gene>
<sequence length="45" mass="5196">MLDSARSAGVFWRRRQEQSSVARLYKGVAPNLLIDGVYRISEFDH</sequence>